<dbReference type="AlphaFoldDB" id="A0A395HRD0"/>
<feature type="domain" description="Zn(2)-C6 fungal-type" evidence="8">
    <location>
        <begin position="25"/>
        <end position="58"/>
    </location>
</feature>
<dbReference type="EMBL" id="KZ824300">
    <property type="protein sequence ID" value="RAL09855.1"/>
    <property type="molecule type" value="Genomic_DNA"/>
</dbReference>
<evidence type="ECO:0000256" key="7">
    <source>
        <dbReference type="SAM" id="MobiDB-lite"/>
    </source>
</evidence>
<evidence type="ECO:0000313" key="10">
    <source>
        <dbReference type="Proteomes" id="UP000248961"/>
    </source>
</evidence>
<dbReference type="SUPFAM" id="SSF57701">
    <property type="entry name" value="Zn2/Cys6 DNA-binding domain"/>
    <property type="match status" value="1"/>
</dbReference>
<dbReference type="PROSITE" id="PS00463">
    <property type="entry name" value="ZN2_CY6_FUNGAL_1"/>
    <property type="match status" value="1"/>
</dbReference>
<evidence type="ECO:0000256" key="3">
    <source>
        <dbReference type="ARBA" id="ARBA00023015"/>
    </source>
</evidence>
<dbReference type="SMART" id="SM00066">
    <property type="entry name" value="GAL4"/>
    <property type="match status" value="1"/>
</dbReference>
<dbReference type="RefSeq" id="XP_025549009.1">
    <property type="nucleotide sequence ID" value="XM_025700109.1"/>
</dbReference>
<dbReference type="InterPro" id="IPR007219">
    <property type="entry name" value="XnlR_reg_dom"/>
</dbReference>
<feature type="compositionally biased region" description="Polar residues" evidence="7">
    <location>
        <begin position="681"/>
        <end position="690"/>
    </location>
</feature>
<dbReference type="GO" id="GO:0008270">
    <property type="term" value="F:zinc ion binding"/>
    <property type="evidence" value="ECO:0007669"/>
    <property type="project" value="InterPro"/>
</dbReference>
<dbReference type="PANTHER" id="PTHR47171:SF4">
    <property type="entry name" value="ACETAMIDASE REGULATORY PROTEIN"/>
    <property type="match status" value="1"/>
</dbReference>
<organism evidence="9 10">
    <name type="scientific">Aspergillus homomorphus (strain CBS 101889)</name>
    <dbReference type="NCBI Taxonomy" id="1450537"/>
    <lineage>
        <taxon>Eukaryota</taxon>
        <taxon>Fungi</taxon>
        <taxon>Dikarya</taxon>
        <taxon>Ascomycota</taxon>
        <taxon>Pezizomycotina</taxon>
        <taxon>Eurotiomycetes</taxon>
        <taxon>Eurotiomycetidae</taxon>
        <taxon>Eurotiales</taxon>
        <taxon>Aspergillaceae</taxon>
        <taxon>Aspergillus</taxon>
        <taxon>Aspergillus subgen. Circumdati</taxon>
    </lineage>
</organism>
<evidence type="ECO:0000256" key="5">
    <source>
        <dbReference type="ARBA" id="ARBA00023163"/>
    </source>
</evidence>
<evidence type="ECO:0000256" key="1">
    <source>
        <dbReference type="ARBA" id="ARBA00022723"/>
    </source>
</evidence>
<dbReference type="PROSITE" id="PS50048">
    <property type="entry name" value="ZN2_CY6_FUNGAL_2"/>
    <property type="match status" value="1"/>
</dbReference>
<keyword evidence="4" id="KW-0238">DNA-binding</keyword>
<gene>
    <name evidence="9" type="ORF">BO97DRAFT_472157</name>
</gene>
<dbReference type="PANTHER" id="PTHR47171">
    <property type="entry name" value="FARA-RELATED"/>
    <property type="match status" value="1"/>
</dbReference>
<evidence type="ECO:0000313" key="9">
    <source>
        <dbReference type="EMBL" id="RAL09855.1"/>
    </source>
</evidence>
<dbReference type="VEuPathDB" id="FungiDB:BO97DRAFT_472157"/>
<keyword evidence="10" id="KW-1185">Reference proteome</keyword>
<dbReference type="CDD" id="cd12148">
    <property type="entry name" value="fungal_TF_MHR"/>
    <property type="match status" value="1"/>
</dbReference>
<dbReference type="Gene3D" id="4.10.240.10">
    <property type="entry name" value="Zn(2)-C6 fungal-type DNA-binding domain"/>
    <property type="match status" value="1"/>
</dbReference>
<dbReference type="Pfam" id="PF04082">
    <property type="entry name" value="Fungal_trans"/>
    <property type="match status" value="1"/>
</dbReference>
<dbReference type="InterPro" id="IPR052073">
    <property type="entry name" value="Amide_Lactam_Regulators"/>
</dbReference>
<dbReference type="InterPro" id="IPR036864">
    <property type="entry name" value="Zn2-C6_fun-type_DNA-bd_sf"/>
</dbReference>
<name>A0A395HRD0_ASPHC</name>
<dbReference type="SMART" id="SM00906">
    <property type="entry name" value="Fungal_trans"/>
    <property type="match status" value="1"/>
</dbReference>
<evidence type="ECO:0000256" key="2">
    <source>
        <dbReference type="ARBA" id="ARBA00022833"/>
    </source>
</evidence>
<keyword evidence="2" id="KW-0862">Zinc</keyword>
<feature type="region of interest" description="Disordered" evidence="7">
    <location>
        <begin position="633"/>
        <end position="690"/>
    </location>
</feature>
<keyword evidence="6" id="KW-0539">Nucleus</keyword>
<keyword evidence="5" id="KW-0804">Transcription</keyword>
<evidence type="ECO:0000256" key="4">
    <source>
        <dbReference type="ARBA" id="ARBA00023125"/>
    </source>
</evidence>
<sequence>MSSAAHNSHPPTGNGVTKRKSGSAACIHCHRRKVRCDARLVGLPCSNCRSAGKSDCRIHEKKKRLAARSILNPVPIRCRPPASETTHKSSSPATFTAPLNAFTTTLRNVQPDFAAATTLANVRLLHHASGDNVNSQSQHHQSSPTSDAQTYNRPTGSELSIEQDSHSDLDRRLVKLIDEEESGSREIRRGVRAIYVGHELSNMSFLIRQQRNEVDDVYHFAGNEIPRRQLRTGHDQLLMDALTLPEPALADELVQAYFDHVNPGYPIIDEDLFMTQYRNRDPTDPPPILLLQGILLVGAHVARAKAERDVLKEIFFRRAKWLFDSRIERNRDIMIQAALLMTWFSDSADDDVSANAHYWVGVAARIATGLGMHRNPVSSRFVPRDRRMWRRLWHILVQFDVMVSLSYGRPQAINLEDSDVSSLTLSDFQGCGPGVQTDFVIHFSGLCTMISSIVRNRFGLRVSPERRKAVLQEADESLANWSLKLPDKLRLRASDMDPWSAMLHLTYNNFLILLHRPHPKASAYSDDYGPHDAEICSAAAGVIASIFEELRLNDRLKILWYSAVHTLFTAMIQVRVELRFSNPVLAINALRRFDSASYSLRELAGYWSHATTILRLFEDSKRLQEDLRLATSERPRGFRNAQEQGKNVANSSASDSTTNTIDTQTPQQQEDQTMPYEVPTPDSTHAPTTTVSAGLQQNHTIDHWMSSSNITPAETMDAPRDTLDWRQLFSFADLDQPVLPMAMEGLPELEDEWRQIYWQETPLSDLLHDGGWMHG</sequence>
<dbReference type="GO" id="GO:0003677">
    <property type="term" value="F:DNA binding"/>
    <property type="evidence" value="ECO:0007669"/>
    <property type="project" value="UniProtKB-KW"/>
</dbReference>
<feature type="compositionally biased region" description="Polar residues" evidence="7">
    <location>
        <begin position="144"/>
        <end position="162"/>
    </location>
</feature>
<proteinExistence type="predicted"/>
<evidence type="ECO:0000256" key="6">
    <source>
        <dbReference type="ARBA" id="ARBA00023242"/>
    </source>
</evidence>
<keyword evidence="3" id="KW-0805">Transcription regulation</keyword>
<dbReference type="InterPro" id="IPR001138">
    <property type="entry name" value="Zn2Cys6_DnaBD"/>
</dbReference>
<accession>A0A395HRD0</accession>
<dbReference type="STRING" id="1450537.A0A395HRD0"/>
<dbReference type="GeneID" id="37204398"/>
<reference evidence="9 10" key="1">
    <citation type="submission" date="2018-02" db="EMBL/GenBank/DDBJ databases">
        <title>The genomes of Aspergillus section Nigri reveals drivers in fungal speciation.</title>
        <authorList>
            <consortium name="DOE Joint Genome Institute"/>
            <person name="Vesth T.C."/>
            <person name="Nybo J."/>
            <person name="Theobald S."/>
            <person name="Brandl J."/>
            <person name="Frisvad J.C."/>
            <person name="Nielsen K.F."/>
            <person name="Lyhne E.K."/>
            <person name="Kogle M.E."/>
            <person name="Kuo A."/>
            <person name="Riley R."/>
            <person name="Clum A."/>
            <person name="Nolan M."/>
            <person name="Lipzen A."/>
            <person name="Salamov A."/>
            <person name="Henrissat B."/>
            <person name="Wiebenga A."/>
            <person name="De vries R.P."/>
            <person name="Grigoriev I.V."/>
            <person name="Mortensen U.H."/>
            <person name="Andersen M.R."/>
            <person name="Baker S.E."/>
        </authorList>
    </citation>
    <scope>NUCLEOTIDE SEQUENCE [LARGE SCALE GENOMIC DNA]</scope>
    <source>
        <strain evidence="9 10">CBS 101889</strain>
    </source>
</reference>
<dbReference type="OrthoDB" id="4236860at2759"/>
<dbReference type="GO" id="GO:0009893">
    <property type="term" value="P:positive regulation of metabolic process"/>
    <property type="evidence" value="ECO:0007669"/>
    <property type="project" value="UniProtKB-ARBA"/>
</dbReference>
<dbReference type="GO" id="GO:0000981">
    <property type="term" value="F:DNA-binding transcription factor activity, RNA polymerase II-specific"/>
    <property type="evidence" value="ECO:0007669"/>
    <property type="project" value="InterPro"/>
</dbReference>
<protein>
    <submittedName>
        <fullName evidence="9">Acetamidase regulatory protein</fullName>
    </submittedName>
</protein>
<dbReference type="CDD" id="cd00067">
    <property type="entry name" value="GAL4"/>
    <property type="match status" value="1"/>
</dbReference>
<feature type="region of interest" description="Disordered" evidence="7">
    <location>
        <begin position="1"/>
        <end position="20"/>
    </location>
</feature>
<dbReference type="GO" id="GO:0006351">
    <property type="term" value="P:DNA-templated transcription"/>
    <property type="evidence" value="ECO:0007669"/>
    <property type="project" value="InterPro"/>
</dbReference>
<feature type="compositionally biased region" description="Low complexity" evidence="7">
    <location>
        <begin position="649"/>
        <end position="673"/>
    </location>
</feature>
<dbReference type="Pfam" id="PF00172">
    <property type="entry name" value="Zn_clus"/>
    <property type="match status" value="1"/>
</dbReference>
<evidence type="ECO:0000259" key="8">
    <source>
        <dbReference type="PROSITE" id="PS50048"/>
    </source>
</evidence>
<dbReference type="Proteomes" id="UP000248961">
    <property type="component" value="Unassembled WGS sequence"/>
</dbReference>
<feature type="region of interest" description="Disordered" evidence="7">
    <location>
        <begin position="131"/>
        <end position="166"/>
    </location>
</feature>
<feature type="compositionally biased region" description="Polar residues" evidence="7">
    <location>
        <begin position="1"/>
        <end position="15"/>
    </location>
</feature>
<keyword evidence="1" id="KW-0479">Metal-binding</keyword>